<dbReference type="RefSeq" id="WP_205309465.1">
    <property type="nucleotide sequence ID" value="NZ_JAERPS020000002.1"/>
</dbReference>
<dbReference type="InterPro" id="IPR013424">
    <property type="entry name" value="Ice-binding_C"/>
</dbReference>
<accession>A0ABS7X7Z7</accession>
<evidence type="ECO:0000313" key="5">
    <source>
        <dbReference type="Proteomes" id="UP000663814"/>
    </source>
</evidence>
<keyword evidence="2" id="KW-0732">Signal</keyword>
<feature type="transmembrane region" description="Helical" evidence="1">
    <location>
        <begin position="224"/>
        <end position="242"/>
    </location>
</feature>
<keyword evidence="1" id="KW-1133">Transmembrane helix</keyword>
<feature type="chain" id="PRO_5046229991" evidence="2">
    <location>
        <begin position="20"/>
        <end position="247"/>
    </location>
</feature>
<evidence type="ECO:0000259" key="3">
    <source>
        <dbReference type="Pfam" id="PF07589"/>
    </source>
</evidence>
<reference evidence="4 5" key="1">
    <citation type="submission" date="2021-08" db="EMBL/GenBank/DDBJ databases">
        <title>Rheinheimera aquimaris sp. nov., isolated from seawater of the East Sea in Korea.</title>
        <authorList>
            <person name="Kim K.H."/>
            <person name="Wenting R."/>
            <person name="Kim K.R."/>
            <person name="Jeon C.O."/>
        </authorList>
    </citation>
    <scope>NUCLEOTIDE SEQUENCE [LARGE SCALE GENOMIC DNA]</scope>
    <source>
        <strain evidence="4 5">MA-13</strain>
    </source>
</reference>
<keyword evidence="1" id="KW-0472">Membrane</keyword>
<keyword evidence="1" id="KW-0812">Transmembrane</keyword>
<dbReference type="Proteomes" id="UP000663814">
    <property type="component" value="Unassembled WGS sequence"/>
</dbReference>
<name>A0ABS7X7Z7_9GAMM</name>
<keyword evidence="5" id="KW-1185">Reference proteome</keyword>
<protein>
    <submittedName>
        <fullName evidence="4">PEP-CTERM sorting domain-containing protein</fullName>
    </submittedName>
</protein>
<evidence type="ECO:0000256" key="2">
    <source>
        <dbReference type="SAM" id="SignalP"/>
    </source>
</evidence>
<feature type="domain" description="Ice-binding protein C-terminal" evidence="3">
    <location>
        <begin position="224"/>
        <end position="245"/>
    </location>
</feature>
<dbReference type="EMBL" id="JAERPS020000002">
    <property type="protein sequence ID" value="MBZ9611285.1"/>
    <property type="molecule type" value="Genomic_DNA"/>
</dbReference>
<dbReference type="Pfam" id="PF07589">
    <property type="entry name" value="PEP-CTERM"/>
    <property type="match status" value="1"/>
</dbReference>
<dbReference type="InterPro" id="IPR049672">
    <property type="entry name" value="Xrt_dep_XDP1"/>
</dbReference>
<evidence type="ECO:0000313" key="4">
    <source>
        <dbReference type="EMBL" id="MBZ9611285.1"/>
    </source>
</evidence>
<gene>
    <name evidence="4" type="ORF">I4W93_006710</name>
</gene>
<proteinExistence type="predicted"/>
<feature type="signal peptide" evidence="2">
    <location>
        <begin position="1"/>
        <end position="19"/>
    </location>
</feature>
<organism evidence="4 5">
    <name type="scientific">Rheinheimera maricola</name>
    <dbReference type="NCBI Taxonomy" id="2793282"/>
    <lineage>
        <taxon>Bacteria</taxon>
        <taxon>Pseudomonadati</taxon>
        <taxon>Pseudomonadota</taxon>
        <taxon>Gammaproteobacteria</taxon>
        <taxon>Chromatiales</taxon>
        <taxon>Chromatiaceae</taxon>
        <taxon>Rheinheimera</taxon>
    </lineage>
</organism>
<evidence type="ECO:0000256" key="1">
    <source>
        <dbReference type="SAM" id="Phobius"/>
    </source>
</evidence>
<comment type="caution">
    <text evidence="4">The sequence shown here is derived from an EMBL/GenBank/DDBJ whole genome shotgun (WGS) entry which is preliminary data.</text>
</comment>
<dbReference type="NCBIfam" id="NF041927">
    <property type="entry name" value="Xrt_dep_XDP1"/>
    <property type="match status" value="1"/>
</dbReference>
<sequence length="247" mass="26495">MEKLLIACSLLALSGASQAATQTWDFTNGSSAHNMNRNIVPNSINLSDNDNSMSVTMTSWSAYNDENIYQSELWLSMWGTLVFNANGEAHWTDNVGRYDFVLLAFDQDVELAGLNITNAMTGSDVSIAAFNSNPFQGGSAMSRWQQVSDYALASSSFSNVGTSPLNQYYSLNSGVSAGQATTGVKASYWLVGAYNHYFGSGLTAGNDNMKFGGITTKTTSTTQVSAPATLSLFALGLVAFASRRRLK</sequence>